<dbReference type="SUPFAM" id="SSF54427">
    <property type="entry name" value="NTF2-like"/>
    <property type="match status" value="1"/>
</dbReference>
<evidence type="ECO:0000313" key="2">
    <source>
        <dbReference type="EMBL" id="SFR62658.1"/>
    </source>
</evidence>
<gene>
    <name evidence="2" type="ORF">SAMN04487947_3002</name>
</gene>
<evidence type="ECO:0000313" key="3">
    <source>
        <dbReference type="Proteomes" id="UP000198531"/>
    </source>
</evidence>
<evidence type="ECO:0000259" key="1">
    <source>
        <dbReference type="Pfam" id="PF12680"/>
    </source>
</evidence>
<protein>
    <submittedName>
        <fullName evidence="2">Ketosteroid isomerase-related protein</fullName>
    </submittedName>
</protein>
<dbReference type="InterPro" id="IPR032710">
    <property type="entry name" value="NTF2-like_dom_sf"/>
</dbReference>
<accession>A0A1I6I7P3</accession>
<dbReference type="EMBL" id="FOYT01000002">
    <property type="protein sequence ID" value="SFR62658.1"/>
    <property type="molecule type" value="Genomic_DNA"/>
</dbReference>
<dbReference type="RefSeq" id="WP_089808949.1">
    <property type="nucleotide sequence ID" value="NZ_FOYT01000002.1"/>
</dbReference>
<keyword evidence="2" id="KW-0413">Isomerase</keyword>
<dbReference type="InterPro" id="IPR037401">
    <property type="entry name" value="SnoaL-like"/>
</dbReference>
<dbReference type="Pfam" id="PF12680">
    <property type="entry name" value="SnoaL_2"/>
    <property type="match status" value="1"/>
</dbReference>
<reference evidence="3" key="1">
    <citation type="submission" date="2016-10" db="EMBL/GenBank/DDBJ databases">
        <authorList>
            <person name="Varghese N."/>
            <person name="Submissions S."/>
        </authorList>
    </citation>
    <scope>NUCLEOTIDE SEQUENCE [LARGE SCALE GENOMIC DNA]</scope>
    <source>
        <strain evidence="3">CGMCC 1.7736</strain>
    </source>
</reference>
<dbReference type="Gene3D" id="3.10.450.50">
    <property type="match status" value="1"/>
</dbReference>
<dbReference type="STRING" id="553469.SAMN04487947_3002"/>
<keyword evidence="3" id="KW-1185">Reference proteome</keyword>
<dbReference type="Proteomes" id="UP000198531">
    <property type="component" value="Unassembled WGS sequence"/>
</dbReference>
<name>A0A1I6I7P3_9EURY</name>
<dbReference type="AlphaFoldDB" id="A0A1I6I7P3"/>
<dbReference type="GO" id="GO:0016853">
    <property type="term" value="F:isomerase activity"/>
    <property type="evidence" value="ECO:0007669"/>
    <property type="project" value="UniProtKB-KW"/>
</dbReference>
<feature type="domain" description="SnoaL-like" evidence="1">
    <location>
        <begin position="13"/>
        <end position="108"/>
    </location>
</feature>
<sequence length="121" mass="13346">MDSDAAASGRGLVETYYDAVDAGDYDRLASVLAPDVVHDRPDRTLSGRETFVSFMRDGRPETETRHEVTATYRADDGGRVARGRLVGADGGGRFDFVDVFDVGDDGIRRIETFVRDDLRRG</sequence>
<dbReference type="OrthoDB" id="145984at2157"/>
<proteinExistence type="predicted"/>
<organism evidence="2 3">
    <name type="scientific">Halogeometricum rufum</name>
    <dbReference type="NCBI Taxonomy" id="553469"/>
    <lineage>
        <taxon>Archaea</taxon>
        <taxon>Methanobacteriati</taxon>
        <taxon>Methanobacteriota</taxon>
        <taxon>Stenosarchaea group</taxon>
        <taxon>Halobacteria</taxon>
        <taxon>Halobacteriales</taxon>
        <taxon>Haloferacaceae</taxon>
        <taxon>Halogeometricum</taxon>
    </lineage>
</organism>